<reference evidence="1" key="2">
    <citation type="submission" date="2022-06" db="UniProtKB">
        <authorList>
            <consortium name="EnsemblMetazoa"/>
        </authorList>
    </citation>
    <scope>IDENTIFICATION</scope>
    <source>
        <strain evidence="1">DF5081</strain>
    </source>
</reference>
<dbReference type="EnsemblMetazoa" id="CJA15774.1">
    <property type="protein sequence ID" value="CJA15774.1"/>
    <property type="gene ID" value="WBGene00134978"/>
</dbReference>
<reference evidence="2" key="1">
    <citation type="submission" date="2010-08" db="EMBL/GenBank/DDBJ databases">
        <authorList>
            <consortium name="Caenorhabditis japonica Sequencing Consortium"/>
            <person name="Wilson R.K."/>
        </authorList>
    </citation>
    <scope>NUCLEOTIDE SEQUENCE [LARGE SCALE GENOMIC DNA]</scope>
    <source>
        <strain evidence="2">DF5081</strain>
    </source>
</reference>
<accession>A0A8R1I0G6</accession>
<evidence type="ECO:0000313" key="2">
    <source>
        <dbReference type="Proteomes" id="UP000005237"/>
    </source>
</evidence>
<sequence length="429" mass="47654">MLENKAMQKQKRKQIFTRLDLPESTFSSKLVEGMEAMKEQLNAANGVTHMLRTCYTRGKSYKFDDGATMSNTNQCVTRTTRQGKYYVALCTTGDYCNMDCRTETVQPTLPPPPNVPLGVMTCYDCLTTDGTDCTTNTCQGAYCLYGKSVDVVLRYCKKINNNNNPERRLVNNQMTLRKTCLSEPAVELDDETVVQSMDVCEVRNTASSRYYVKICSDVDFCNNYCNPGQAPPVPQKQPLVRCYDCETSNNDCFTGSCEGNFCIFEKQVRIGTTRTYVRKSCSALAYAQYPDGSYSGDENRCETRVINDIEYNVKVCNSGNMCNAQCTGDSTAERSKSQLDPSKTFVKKSCANTSILSFPNNTAYTDIGHCQYSNLGSVQTALKACNSPFCNTACSDVPLPTPSPQINSFGRGNFAIFWIFAIFIVACSA</sequence>
<organism evidence="1 2">
    <name type="scientific">Caenorhabditis japonica</name>
    <dbReference type="NCBI Taxonomy" id="281687"/>
    <lineage>
        <taxon>Eukaryota</taxon>
        <taxon>Metazoa</taxon>
        <taxon>Ecdysozoa</taxon>
        <taxon>Nematoda</taxon>
        <taxon>Chromadorea</taxon>
        <taxon>Rhabditida</taxon>
        <taxon>Rhabditina</taxon>
        <taxon>Rhabditomorpha</taxon>
        <taxon>Rhabditoidea</taxon>
        <taxon>Rhabditidae</taxon>
        <taxon>Peloderinae</taxon>
        <taxon>Caenorhabditis</taxon>
    </lineage>
</organism>
<name>A0A8R1I0G6_CAEJA</name>
<evidence type="ECO:0000313" key="1">
    <source>
        <dbReference type="EnsemblMetazoa" id="CJA15774.1"/>
    </source>
</evidence>
<protein>
    <submittedName>
        <fullName evidence="1">Uncharacterized protein</fullName>
    </submittedName>
</protein>
<dbReference type="AlphaFoldDB" id="A0A8R1I0G6"/>
<keyword evidence="2" id="KW-1185">Reference proteome</keyword>
<proteinExistence type="predicted"/>
<dbReference type="Proteomes" id="UP000005237">
    <property type="component" value="Unassembled WGS sequence"/>
</dbReference>